<dbReference type="Gramene" id="Pp3c4_15790V3.5">
    <property type="protein sequence ID" value="Pp3c4_15790V3.5"/>
    <property type="gene ID" value="Pp3c4_15790"/>
</dbReference>
<dbReference type="AlphaFoldDB" id="A0A7I4DIU7"/>
<dbReference type="OMA" id="NVCWGTR"/>
<feature type="compositionally biased region" description="Low complexity" evidence="1">
    <location>
        <begin position="86"/>
        <end position="109"/>
    </location>
</feature>
<dbReference type="EnsemblPlants" id="Pp3c4_15790V3.3">
    <property type="protein sequence ID" value="Pp3c4_15790V3.3"/>
    <property type="gene ID" value="Pp3c4_15790"/>
</dbReference>
<reference evidence="3 4" key="2">
    <citation type="journal article" date="2018" name="Plant J.">
        <title>The Physcomitrella patens chromosome-scale assembly reveals moss genome structure and evolution.</title>
        <authorList>
            <person name="Lang D."/>
            <person name="Ullrich K.K."/>
            <person name="Murat F."/>
            <person name="Fuchs J."/>
            <person name="Jenkins J."/>
            <person name="Haas F.B."/>
            <person name="Piednoel M."/>
            <person name="Gundlach H."/>
            <person name="Van Bel M."/>
            <person name="Meyberg R."/>
            <person name="Vives C."/>
            <person name="Morata J."/>
            <person name="Symeonidi A."/>
            <person name="Hiss M."/>
            <person name="Muchero W."/>
            <person name="Kamisugi Y."/>
            <person name="Saleh O."/>
            <person name="Blanc G."/>
            <person name="Decker E.L."/>
            <person name="van Gessel N."/>
            <person name="Grimwood J."/>
            <person name="Hayes R.D."/>
            <person name="Graham S.W."/>
            <person name="Gunter L.E."/>
            <person name="McDaniel S.F."/>
            <person name="Hoernstein S.N.W."/>
            <person name="Larsson A."/>
            <person name="Li F.W."/>
            <person name="Perroud P.F."/>
            <person name="Phillips J."/>
            <person name="Ranjan P."/>
            <person name="Rokshar D.S."/>
            <person name="Rothfels C.J."/>
            <person name="Schneider L."/>
            <person name="Shu S."/>
            <person name="Stevenson D.W."/>
            <person name="Thummler F."/>
            <person name="Tillich M."/>
            <person name="Villarreal Aguilar J.C."/>
            <person name="Widiez T."/>
            <person name="Wong G.K."/>
            <person name="Wymore A."/>
            <person name="Zhang Y."/>
            <person name="Zimmer A.D."/>
            <person name="Quatrano R.S."/>
            <person name="Mayer K.F.X."/>
            <person name="Goodstein D."/>
            <person name="Casacuberta J.M."/>
            <person name="Vandepoele K."/>
            <person name="Reski R."/>
            <person name="Cuming A.C."/>
            <person name="Tuskan G.A."/>
            <person name="Maumus F."/>
            <person name="Salse J."/>
            <person name="Schmutz J."/>
            <person name="Rensing S.A."/>
        </authorList>
    </citation>
    <scope>NUCLEOTIDE SEQUENCE [LARGE SCALE GENOMIC DNA]</scope>
    <source>
        <strain evidence="3 4">cv. Gransden 2004</strain>
    </source>
</reference>
<reference evidence="3 4" key="1">
    <citation type="journal article" date="2008" name="Science">
        <title>The Physcomitrella genome reveals evolutionary insights into the conquest of land by plants.</title>
        <authorList>
            <person name="Rensing S."/>
            <person name="Lang D."/>
            <person name="Zimmer A."/>
            <person name="Terry A."/>
            <person name="Salamov A."/>
            <person name="Shapiro H."/>
            <person name="Nishiyama T."/>
            <person name="Perroud P.-F."/>
            <person name="Lindquist E."/>
            <person name="Kamisugi Y."/>
            <person name="Tanahashi T."/>
            <person name="Sakakibara K."/>
            <person name="Fujita T."/>
            <person name="Oishi K."/>
            <person name="Shin-I T."/>
            <person name="Kuroki Y."/>
            <person name="Toyoda A."/>
            <person name="Suzuki Y."/>
            <person name="Hashimoto A."/>
            <person name="Yamaguchi K."/>
            <person name="Sugano A."/>
            <person name="Kohara Y."/>
            <person name="Fujiyama A."/>
            <person name="Anterola A."/>
            <person name="Aoki S."/>
            <person name="Ashton N."/>
            <person name="Barbazuk W.B."/>
            <person name="Barker E."/>
            <person name="Bennetzen J."/>
            <person name="Bezanilla M."/>
            <person name="Blankenship R."/>
            <person name="Cho S.H."/>
            <person name="Dutcher S."/>
            <person name="Estelle M."/>
            <person name="Fawcett J.A."/>
            <person name="Gundlach H."/>
            <person name="Hanada K."/>
            <person name="Heyl A."/>
            <person name="Hicks K.A."/>
            <person name="Hugh J."/>
            <person name="Lohr M."/>
            <person name="Mayer K."/>
            <person name="Melkozernov A."/>
            <person name="Murata T."/>
            <person name="Nelson D."/>
            <person name="Pils B."/>
            <person name="Prigge M."/>
            <person name="Reiss B."/>
            <person name="Renner T."/>
            <person name="Rombauts S."/>
            <person name="Rushton P."/>
            <person name="Sanderfoot A."/>
            <person name="Schween G."/>
            <person name="Shiu S.-H."/>
            <person name="Stueber K."/>
            <person name="Theodoulou F.L."/>
            <person name="Tu H."/>
            <person name="Van de Peer Y."/>
            <person name="Verrier P.J."/>
            <person name="Waters E."/>
            <person name="Wood A."/>
            <person name="Yang L."/>
            <person name="Cove D."/>
            <person name="Cuming A."/>
            <person name="Hasebe M."/>
            <person name="Lucas S."/>
            <person name="Mishler D.B."/>
            <person name="Reski R."/>
            <person name="Grigoriev I."/>
            <person name="Quatrano R.S."/>
            <person name="Boore J.L."/>
        </authorList>
    </citation>
    <scope>NUCLEOTIDE SEQUENCE [LARGE SCALE GENOMIC DNA]</scope>
    <source>
        <strain evidence="3 4">cv. Gransden 2004</strain>
    </source>
</reference>
<proteinExistence type="predicted"/>
<feature type="compositionally biased region" description="Low complexity" evidence="1">
    <location>
        <begin position="146"/>
        <end position="166"/>
    </location>
</feature>
<evidence type="ECO:0000313" key="4">
    <source>
        <dbReference type="Proteomes" id="UP000006727"/>
    </source>
</evidence>
<dbReference type="FunCoup" id="A0A7I4DIU7">
    <property type="interactions" value="2670"/>
</dbReference>
<evidence type="ECO:0000256" key="1">
    <source>
        <dbReference type="SAM" id="MobiDB-lite"/>
    </source>
</evidence>
<evidence type="ECO:0008006" key="5">
    <source>
        <dbReference type="Google" id="ProtNLM"/>
    </source>
</evidence>
<dbReference type="InterPro" id="IPR040339">
    <property type="entry name" value="At1g16860-like"/>
</dbReference>
<dbReference type="PANTHER" id="PTHR33709">
    <property type="entry name" value="OSJNBA0035M09.9 PROTEIN"/>
    <property type="match status" value="1"/>
</dbReference>
<feature type="transmembrane region" description="Helical" evidence="2">
    <location>
        <begin position="287"/>
        <end position="307"/>
    </location>
</feature>
<feature type="region of interest" description="Disordered" evidence="1">
    <location>
        <begin position="25"/>
        <end position="58"/>
    </location>
</feature>
<dbReference type="RefSeq" id="XP_024372378.1">
    <property type="nucleotide sequence ID" value="XM_024516610.2"/>
</dbReference>
<organism evidence="3 4">
    <name type="scientific">Physcomitrium patens</name>
    <name type="common">Spreading-leaved earth moss</name>
    <name type="synonym">Physcomitrella patens</name>
    <dbReference type="NCBI Taxonomy" id="3218"/>
    <lineage>
        <taxon>Eukaryota</taxon>
        <taxon>Viridiplantae</taxon>
        <taxon>Streptophyta</taxon>
        <taxon>Embryophyta</taxon>
        <taxon>Bryophyta</taxon>
        <taxon>Bryophytina</taxon>
        <taxon>Bryopsida</taxon>
        <taxon>Funariidae</taxon>
        <taxon>Funariales</taxon>
        <taxon>Funariaceae</taxon>
        <taxon>Physcomitrium</taxon>
    </lineage>
</organism>
<protein>
    <recommendedName>
        <fullName evidence="5">Ubiquitin-specific protease family C19-related protein</fullName>
    </recommendedName>
</protein>
<feature type="compositionally biased region" description="Polar residues" evidence="1">
    <location>
        <begin position="190"/>
        <end position="206"/>
    </location>
</feature>
<accession>A0A7I4DIU7</accession>
<dbReference type="OrthoDB" id="1899156at2759"/>
<dbReference type="Gramene" id="Pp3c4_15790V3.2">
    <property type="protein sequence ID" value="Pp3c4_15790V3.2"/>
    <property type="gene ID" value="Pp3c4_15790"/>
</dbReference>
<dbReference type="PANTHER" id="PTHR33709:SF4">
    <property type="entry name" value="OS08G0230200 PROTEIN"/>
    <property type="match status" value="1"/>
</dbReference>
<keyword evidence="4" id="KW-1185">Reference proteome</keyword>
<feature type="transmembrane region" description="Helical" evidence="2">
    <location>
        <begin position="313"/>
        <end position="332"/>
    </location>
</feature>
<dbReference type="Proteomes" id="UP000006727">
    <property type="component" value="Chromosome 4"/>
</dbReference>
<sequence length="552" mass="57697">MGALNNNPTGVRGSKGVSAHQLSNGLFVSGQPDRGRDKGTIMSVPQMPYTGGDIKKSGELGKMLNIPVESNASAKSGGRRSGGLLTGSSSQRSSNPGGASSSHSGPLSGNGTGRNAFSASGPLNSSGAPAPWVPGKSAGTFSGPFSAAATQAQQHSHSSTGGSHSGPLGRSAELSVKGGGTGTKPASGPLSASNSLRASGPQQQTPVLPATGLITSGPIITSGPLTSTGAPRKGSLSGPQDSSASILVAGSGSVKVGESGRPSCNSLAINSLNNAHEYSFPKNFPRMIIYTLIPLFVIGFIAGAFIFAAVKNAILLFVVAALFGVVVVLLAWNTFWGKQAIFGFLAKYPHSDLSTAKDGQLVKITGVVTCGSVPLESSYQRVSRCVYTSTGLYEYRHYSSKKASEKHRRFTWGLRHGERYVVDFYISDFQTGLRALVKAGYGARVTPCVEESSIVDLLPTQKDIPTDFLRWLTERNLSADDRVMRLKEGYVKEGSTVTVMGVVQRHENILMLVPPPEPVSTGCQWSKFILPGTLEGIILRSEEPSEADGVPV</sequence>
<dbReference type="EnsemblPlants" id="Pp3c4_15790V3.6">
    <property type="protein sequence ID" value="Pp3c4_15790V3.6"/>
    <property type="gene ID" value="Pp3c4_15790"/>
</dbReference>
<evidence type="ECO:0000313" key="3">
    <source>
        <dbReference type="EnsemblPlants" id="Pp3c4_15790V3.5"/>
    </source>
</evidence>
<dbReference type="Gramene" id="Pp3c4_15790V3.6">
    <property type="protein sequence ID" value="Pp3c4_15790V3.6"/>
    <property type="gene ID" value="Pp3c4_15790"/>
</dbReference>
<reference evidence="3" key="3">
    <citation type="submission" date="2020-12" db="UniProtKB">
        <authorList>
            <consortium name="EnsemblPlants"/>
        </authorList>
    </citation>
    <scope>IDENTIFICATION</scope>
</reference>
<feature type="compositionally biased region" description="Polar residues" evidence="1">
    <location>
        <begin position="113"/>
        <end position="127"/>
    </location>
</feature>
<dbReference type="Gramene" id="Pp3c4_15790V3.3">
    <property type="protein sequence ID" value="Pp3c4_15790V3.3"/>
    <property type="gene ID" value="Pp3c4_15790"/>
</dbReference>
<name>A0A7I4DIU7_PHYPA</name>
<dbReference type="Gramene" id="Pp3c4_15790V3.4">
    <property type="protein sequence ID" value="Pp3c4_15790V3.4"/>
    <property type="gene ID" value="Pp3c4_15790"/>
</dbReference>
<dbReference type="KEGG" id="ppp:112280781"/>
<dbReference type="EnsemblPlants" id="Pp3c4_15790V3.2">
    <property type="protein sequence ID" value="Pp3c4_15790V3.2"/>
    <property type="gene ID" value="Pp3c4_15790"/>
</dbReference>
<gene>
    <name evidence="3" type="primary">LOC112280781</name>
</gene>
<dbReference type="EMBL" id="ABEU02000004">
    <property type="status" value="NOT_ANNOTATED_CDS"/>
    <property type="molecule type" value="Genomic_DNA"/>
</dbReference>
<dbReference type="EnsemblPlants" id="Pp3c4_15790V3.5">
    <property type="protein sequence ID" value="Pp3c4_15790V3.5"/>
    <property type="gene ID" value="Pp3c4_15790"/>
</dbReference>
<dbReference type="EnsemblPlants" id="Pp3c4_15790V3.4">
    <property type="protein sequence ID" value="Pp3c4_15790V3.4"/>
    <property type="gene ID" value="Pp3c4_15790"/>
</dbReference>
<dbReference type="RefSeq" id="XP_024372377.1">
    <property type="nucleotide sequence ID" value="XM_024516609.2"/>
</dbReference>
<dbReference type="RefSeq" id="XP_024372376.1">
    <property type="nucleotide sequence ID" value="XM_024516608.2"/>
</dbReference>
<evidence type="ECO:0000256" key="2">
    <source>
        <dbReference type="SAM" id="Phobius"/>
    </source>
</evidence>
<feature type="region of interest" description="Disordered" evidence="1">
    <location>
        <begin position="70"/>
        <end position="243"/>
    </location>
</feature>
<keyword evidence="2" id="KW-0812">Transmembrane</keyword>
<keyword evidence="2" id="KW-1133">Transmembrane helix</keyword>
<keyword evidence="2" id="KW-0472">Membrane</keyword>
<dbReference type="GeneID" id="112280781"/>